<dbReference type="GO" id="GO:0044550">
    <property type="term" value="P:secondary metabolite biosynthetic process"/>
    <property type="evidence" value="ECO:0007669"/>
    <property type="project" value="TreeGrafter"/>
</dbReference>
<dbReference type="InterPro" id="IPR049552">
    <property type="entry name" value="PKS_DH_N"/>
</dbReference>
<dbReference type="InterPro" id="IPR020802">
    <property type="entry name" value="TesA-like"/>
</dbReference>
<dbReference type="PANTHER" id="PTHR45527">
    <property type="entry name" value="NONRIBOSOMAL PEPTIDE SYNTHETASE"/>
    <property type="match status" value="1"/>
</dbReference>
<dbReference type="KEGG" id="bgp:BGL_1c19030"/>
<dbReference type="InterPro" id="IPR009081">
    <property type="entry name" value="PP-bd_ACP"/>
</dbReference>
<evidence type="ECO:0000259" key="8">
    <source>
        <dbReference type="PROSITE" id="PS50075"/>
    </source>
</evidence>
<dbReference type="InterPro" id="IPR016036">
    <property type="entry name" value="Malonyl_transacylase_ACP-bd"/>
</dbReference>
<dbReference type="InterPro" id="IPR010071">
    <property type="entry name" value="AA_adenyl_dom"/>
</dbReference>
<dbReference type="InterPro" id="IPR045851">
    <property type="entry name" value="AMP-bd_C_sf"/>
</dbReference>
<dbReference type="InterPro" id="IPR001031">
    <property type="entry name" value="Thioesterase"/>
</dbReference>
<evidence type="ECO:0000256" key="6">
    <source>
        <dbReference type="ARBA" id="ARBA00029443"/>
    </source>
</evidence>
<dbReference type="PROSITE" id="PS00455">
    <property type="entry name" value="AMP_BINDING"/>
    <property type="match status" value="2"/>
</dbReference>
<feature type="region of interest" description="N-terminal hotdog fold" evidence="7">
    <location>
        <begin position="3064"/>
        <end position="3201"/>
    </location>
</feature>
<dbReference type="InterPro" id="IPR020845">
    <property type="entry name" value="AMP-binding_CS"/>
</dbReference>
<dbReference type="InterPro" id="IPR014031">
    <property type="entry name" value="Ketoacyl_synth_C"/>
</dbReference>
<dbReference type="Gene3D" id="3.10.129.110">
    <property type="entry name" value="Polyketide synthase dehydratase"/>
    <property type="match status" value="1"/>
</dbReference>
<dbReference type="InterPro" id="IPR014043">
    <property type="entry name" value="Acyl_transferase_dom"/>
</dbReference>
<feature type="region of interest" description="C-terminal hotdog fold" evidence="7">
    <location>
        <begin position="3214"/>
        <end position="3359"/>
    </location>
</feature>
<dbReference type="InterPro" id="IPR032821">
    <property type="entry name" value="PKS_assoc"/>
</dbReference>
<dbReference type="Gene3D" id="1.10.1200.10">
    <property type="entry name" value="ACP-like"/>
    <property type="match status" value="3"/>
</dbReference>
<accession>A0A0B6RM88</accession>
<dbReference type="PROSITE" id="PS52004">
    <property type="entry name" value="KS3_2"/>
    <property type="match status" value="1"/>
</dbReference>
<organism evidence="11 12">
    <name type="scientific">Burkholderia plantarii</name>
    <dbReference type="NCBI Taxonomy" id="41899"/>
    <lineage>
        <taxon>Bacteria</taxon>
        <taxon>Pseudomonadati</taxon>
        <taxon>Pseudomonadota</taxon>
        <taxon>Betaproteobacteria</taxon>
        <taxon>Burkholderiales</taxon>
        <taxon>Burkholderiaceae</taxon>
        <taxon>Burkholderia</taxon>
    </lineage>
</organism>
<evidence type="ECO:0000259" key="9">
    <source>
        <dbReference type="PROSITE" id="PS52004"/>
    </source>
</evidence>
<name>A0A0B6RM88_BURPL</name>
<sequence>MNLEEHHFATALDGAAHANRLQPTDAQRRLWLVAGNDIASATYNVPFVIRLRGRLDVDALERALATLPQRHPPLRARFRGEGEQFVIETGHASPALRRLDLAATPAQGVEQAIDQQIERESTHAFDLRTEAPMRSLLMRVDDVHHVLLMNVHHVVFDSWSLRILLDDLATAYNAYRLGQAPEFAPLDYQLEDETPDEAEIAYQREYWRARLDDAPALHAIPTDRPRPRVARNRGARLGFTLDPALAEPFRKLTREAGVTPYMAGLAAFGALLHRYSSAGDIVIGSPFANRFTKLGQERIGFYSNLLPLRLSFEPATSFSALLAQTRDTVLDAFDHANLSFDEIVDGARPTRSLAHAPLFQVMFDMVGGSLHAFALDGLEVEASLLDTGTSKYDLNFELEERASGFAGVLEYDTDLFDAGTAERFVGHFERLLASVLRAPEAPIAQSALLSADELAEVRRHARPARPLGEVPFVSLPQRIRDQARATPEVVALVHVDERLTYRELDARIERLATRIRAAGVTPGQRVATFVSYSPDNVIAYLAVERAGAVFLPLAPSDQRVADKLADSQPALIVSRRADAPALAGQPAPPVLLIDDDDAGPLPVFEPVRIEAHDPAYVIYTSGSTGKPKGVEVSHGSLHASFFGWCDAYRFGERGQLVSLQLPGPTFDLYVGDVARALAVGGRLVMCPREWLLEAETLHRLIETERVTFADFPPVVLRQLIRHCNEAGKRLDSFDTLVCGADVWFGHELQAAQALCAPHARVLGSYGVTEAAIDSSVFDPAEHALAPSSVVPIGRPLSSCELYVADSLLQLVPVGLPGELLIAGTPVANGYLNRPELNAEKFIEGGFDEAGRFVPGSGAGSMRIYRTGDVCRLLADGTIEFLGRRDNQVKIRGLRVELGEIEGVLAEHPDVEQSAVIAHGTNSDDRVLIGYAVSSTSAVALLDYLRARLPAHMVPVALERLPELPLTPSGKIDRKRLPIPDFSIAQAERAAPRNAGETRMLALWQAVLGDTPLGVHDNFFHCGGHSLAAAKLVSQINRAFGTGWNMSVVFERPTIAELAALAIEEMLAAKFEAAPDAAQGAAPAADLAANADPSLLSFGQRSLWFVAMSRQGASDYNLPDALRLEGELNHAALAAALRDVVARHPILRTTYSSSVRNLPNASGGIDHEPSLVLHAQMSATLDTIEAFGIDPDELTGRLHAEAARAFDLTAGPVFRATLFVLGARRHVLCMNFHHIAVDGQSLAVFWRDLESCYNAHAAGRAPALAPLSGSHAAHVARERAFVGGSAHARQIAFWRERLAALPAPLTLGRPAPAAAAAAQAGRTASSTARFALGRDLAAAIDILAREAGCTPFVVYTALYVLLLRRESGQTDVVTGIPVSTRHDEALEHVMGFFVNTLPLRVRFDELPNFRALLQRVRQLSLEVLAHAEVPFETLVQALNPPRTPGRNPIFQTSFTCDLDDAATPRLTALQASRIAIDTDNAKLDLDMSVEKLGGTVQCRLLSRHPGCDGDELARIGAHFAALAQAVVGDPDMHWDALAIDADTLPASLRPADSGLTLLSLLEPGIAEHAERVALERDGMAIRYRGMDALAAALAQRLAGLGIAAGARVGIFTGSHPHMVTAMLGILRAGAAFVPMDPAQLDRGWNQHVVTDAALAAVVSRGELAEMAATLGLPVIDLDRLDTAAPAAAPRLRAPRPDDCACVIYTSGSTGVPKGAVLSHRNLVATSVGIRRAMRTTPASRVAQFFAPSFDGVLAEVLPALMAGGTVVFGSRMQLLPGPAMVEWLARERITHLAIVPSALGLMPQASLPELETIVMAGEATPAETARRWAPGRRMVNCYGPTECAICVSMCEYWEENAAMVLAPLDGLRFHVLDETLAEVSPGDAGELYLGGDSIGHGYLGLPGRTAQTFVADPFGAPGARLYRTGDTVRRIANGRVEFVGRADRQVKIRGNRIELDAVADALSAIPRVRQAAALARVDQHGQKELVAYVVASCSKAELLAALRAKVPPAMVPSSLTFLDAMPLGRTGKIDMKALAALRPSHDAGMAAVAAPAGGSSTMAAPFTPAAPAPRAADARRAPRVPTAERVAALWCELLERDAIEHDENFFDAGGHSLRAVALHAQLVEAFGPAVTLTDIFAYPTIAALAAQIDTLLPPESLLDALPDELEATPAAAPEVDHDAIAIIGMVGRFPGAPDLPAFWRGLLDGYEGGRFLSEEECLALGVDPALLRNPNFVRHVSPLDGAPDFDAAYFGLSPREAQMMDPQQRLFLEMAHELLERAGYGNDASSRPVGVFASCSFSHYLMQNVVPNLGRLDLDSSHLQFGNDKDFLATRTAYKLNLRGPALSISTACSSSLVAIHQACASVRNGETEMALAGAVSLDPDTIGYLHAEGGIMSADGHCRPFDASAGGTTNGSGGGLVLLKSLAAARRDGDTIHAVIRGSAINNDGADKVSYTAPSVAGQAAAIRDAMRAARVTPETIDYVEAHGTGTRLGDPIEVRALTDAYTELAVDGPLPAGSCALGSVKGNIGHLDAAAGMAGLIKIVLSLENGTLPPSINCSTPNPEIRFERTPFSVVTQARAWPRRADRPRRAGISAFGVGGTNAHLIVEEAPPAGDARRHPGADAAQLVPLSARTPAALARQAEQLAEYLASTAEASGHGAAPRDVAYTMQTGRSAHRHRAFALSDGNGRLVEPLRLAVRNTAAQRRANPPVVFLFPGQGSQYLGMGADLYRAGGAFRDAFDRCADGFARHLDRDLRDFVLGPADDAVLRRELNETRYTQPALFALSYALACQLREYGVVPKAVIGHSLGELVGACVAEMLDLDDALALVARRAAVMQRQPAGAMLAVEAPESALDDLLATGCEIAAVNGVEYYVLAGPEAAIAAAEASCARTGLACRRLATSHAFHSASMAQAITPINLASPALAKGNGIRLISNRSGRWFDEADRADAGYWGDHARQPVQFHRGVETLLSTLREPILIEVGPGRALSSMLRRRADLEPARLLTSLPHPQERRTDQEVLLKSLGTLWTQGVPIDWARLHDGHEPKRIALPTYPFERTRHWLDRPAGGSMYGAARDGALVFTRGDGPNGSSVMRCELHEQLWFLDEHRIFEGDAVLPGTGCLELVRRAFAAWRGVAELTLSDIYFPAALVLPRGGRREARVRFATRGATLEFTLESRQPDEGGDGRGDEWLPHATGTVAASVAPAAAIDSPAELRARHAMGALDAAREHFATAFAEYGPRWHSAQAVWLGERQGLKHGLARLRLDSAFAGDLREHALHPALLDLATAFLNVCTRPDAGAIPFHYGELRCHAPLTAECYSFVVETAPGRYDVTIFSADGDHGAPVVLAEVRGYSLRRLPGGPDARRGRDLADWCRVPRWRDEAASAGRARLDAPWLVFADDTAVAGRLAAHAPAGSLTIVPGERFAHADAACITLRANAADDYRRLLEWLGQASIAPSQIVYGWSAADPLDAFERLALLVQALGARHLATTLTLVTRGWRTAQAADDGAATMAGLLQAVNWEFPKLLVRHLDRDDDSDATLTALADELAHATVPREQAAASTLAFAAGRRQTLRYVPIESEGESLAVRDGGTYLITGGLDGIGYEIAHHLATAGRGVKLGLVSRSGLDGRHATDTRTDARRQRVAALEQAGAEVLVLQADIGDAQQSAQAFSAVRARFGEINGIAHSAGLEASGLLGSGTPQAWRRVLGPKVDGTRHLVAQLGETRPDFVLLCSSLASVLGGLGQADYSAANASLDASARHLRRRGIRAVSMNWDAWAETGMALAYAARAAKAGKGAAAPIRGLSNQEGRALFALAAAGGEAQVTVSKYGSIERLIERELAQRHADSGARAGESRQDGGAETVEAFVSRLWRDMLGVDALTADDDFFELGGHSLLATQLISRIRERYDHCLTLAEFLDMPTIARIAASIEAAQDQPRDAREPARSDDPAIRYCIVPLNRAGSKPPFFCVPGMGGNVTQLLPLSEALGKDRPFIGLQCLGLDGIAEPHGSVEQMAAHYIACMKSIQANGPYHLGGHSLGGKVAYEMARQLLAAGDQVGLLALFDSAAPPYTTTTRIDDCVVTEVILSIFAYYTGKPDILAGASAEQLRELSLEQQLAEIEARLERHGVIHAQTDGGAIRGLFNVYRAAADLGPRYDPPKLPLPLPVLLFKAAEPMPEGMNLPETRDTEGWGWEHFTTQPVRAVTVPGDHFSCLMEQSVDAVATPLRAALDAGGAR</sequence>
<dbReference type="SMART" id="SM00825">
    <property type="entry name" value="PKS_KS"/>
    <property type="match status" value="1"/>
</dbReference>
<feature type="domain" description="Carrier" evidence="8">
    <location>
        <begin position="2076"/>
        <end position="2151"/>
    </location>
</feature>
<dbReference type="Gene3D" id="3.40.47.10">
    <property type="match status" value="1"/>
</dbReference>
<dbReference type="Pfam" id="PF00975">
    <property type="entry name" value="Thioesterase"/>
    <property type="match status" value="1"/>
</dbReference>
<dbReference type="InterPro" id="IPR049490">
    <property type="entry name" value="C883_1060-like_KR_N"/>
</dbReference>
<dbReference type="NCBIfam" id="TIGR01733">
    <property type="entry name" value="AA-adenyl-dom"/>
    <property type="match status" value="2"/>
</dbReference>
<proteinExistence type="inferred from homology"/>
<dbReference type="SMART" id="SM00822">
    <property type="entry name" value="PKS_KR"/>
    <property type="match status" value="1"/>
</dbReference>
<dbReference type="Pfam" id="PF00698">
    <property type="entry name" value="Acyl_transf_1"/>
    <property type="match status" value="1"/>
</dbReference>
<dbReference type="PROSITE" id="PS50075">
    <property type="entry name" value="CARRIER"/>
    <property type="match status" value="3"/>
</dbReference>
<dbReference type="CDD" id="cd08953">
    <property type="entry name" value="KR_2_SDR_x"/>
    <property type="match status" value="1"/>
</dbReference>
<keyword evidence="4" id="KW-0808">Transferase</keyword>
<dbReference type="Gene3D" id="3.40.366.10">
    <property type="entry name" value="Malonyl-Coenzyme A Acyl Carrier Protein, domain 2"/>
    <property type="match status" value="1"/>
</dbReference>
<dbReference type="InterPro" id="IPR020807">
    <property type="entry name" value="PKS_DH"/>
</dbReference>
<dbReference type="Gene3D" id="3.40.50.1820">
    <property type="entry name" value="alpha/beta hydrolase"/>
    <property type="match status" value="1"/>
</dbReference>
<keyword evidence="5" id="KW-0677">Repeat</keyword>
<dbReference type="InterPro" id="IPR013968">
    <property type="entry name" value="PKS_KR"/>
</dbReference>
<feature type="domain" description="Carrier" evidence="8">
    <location>
        <begin position="3853"/>
        <end position="3928"/>
    </location>
</feature>
<dbReference type="InterPro" id="IPR049900">
    <property type="entry name" value="PKS_mFAS_DH"/>
</dbReference>
<evidence type="ECO:0000256" key="1">
    <source>
        <dbReference type="ARBA" id="ARBA00001957"/>
    </source>
</evidence>
<dbReference type="InterPro" id="IPR049551">
    <property type="entry name" value="PKS_DH_C"/>
</dbReference>
<dbReference type="Pfam" id="PF14765">
    <property type="entry name" value="PS-DH"/>
    <property type="match status" value="1"/>
</dbReference>
<protein>
    <submittedName>
        <fullName evidence="11">Putative non-ribosomal peptide synthase</fullName>
    </submittedName>
</protein>
<dbReference type="Gene3D" id="3.30.300.30">
    <property type="match status" value="2"/>
</dbReference>
<dbReference type="InterPro" id="IPR036736">
    <property type="entry name" value="ACP-like_sf"/>
</dbReference>
<dbReference type="Pfam" id="PF00668">
    <property type="entry name" value="Condensation"/>
    <property type="match status" value="2"/>
</dbReference>
<dbReference type="SUPFAM" id="SSF52151">
    <property type="entry name" value="FabD/lysophospholipase-like"/>
    <property type="match status" value="1"/>
</dbReference>
<dbReference type="InterPro" id="IPR029058">
    <property type="entry name" value="AB_hydrolase_fold"/>
</dbReference>
<dbReference type="SMART" id="SM00824">
    <property type="entry name" value="PKS_TE"/>
    <property type="match status" value="1"/>
</dbReference>
<evidence type="ECO:0000256" key="2">
    <source>
        <dbReference type="ARBA" id="ARBA00022450"/>
    </source>
</evidence>
<dbReference type="Pfam" id="PF21394">
    <property type="entry name" value="Beta-ketacyl_N"/>
    <property type="match status" value="1"/>
</dbReference>
<dbReference type="Proteomes" id="UP000031838">
    <property type="component" value="Chromosome 1"/>
</dbReference>
<dbReference type="InterPro" id="IPR036291">
    <property type="entry name" value="NAD(P)-bd_dom_sf"/>
</dbReference>
<dbReference type="CDD" id="cd05930">
    <property type="entry name" value="A_NRPS"/>
    <property type="match status" value="1"/>
</dbReference>
<dbReference type="Pfam" id="PF16197">
    <property type="entry name" value="KAsynt_C_assoc"/>
    <property type="match status" value="1"/>
</dbReference>
<reference evidence="12" key="1">
    <citation type="submission" date="2011-03" db="EMBL/GenBank/DDBJ databases">
        <authorList>
            <person name="Voget S."/>
            <person name="Streit W.R."/>
            <person name="Jaeger K.E."/>
            <person name="Daniel R."/>
        </authorList>
    </citation>
    <scope>NUCLEOTIDE SEQUENCE [LARGE SCALE GENOMIC DNA]</scope>
    <source>
        <strain evidence="12">PG1</strain>
    </source>
</reference>
<dbReference type="Gene3D" id="3.40.50.12780">
    <property type="entry name" value="N-terminal domain of ligase-like"/>
    <property type="match status" value="2"/>
</dbReference>
<dbReference type="Pfam" id="PF00501">
    <property type="entry name" value="AMP-binding"/>
    <property type="match status" value="2"/>
</dbReference>
<dbReference type="GO" id="GO:0005737">
    <property type="term" value="C:cytoplasm"/>
    <property type="evidence" value="ECO:0007669"/>
    <property type="project" value="TreeGrafter"/>
</dbReference>
<evidence type="ECO:0000256" key="7">
    <source>
        <dbReference type="PROSITE-ProRule" id="PRU01363"/>
    </source>
</evidence>
<dbReference type="PROSITE" id="PS00012">
    <property type="entry name" value="PHOSPHOPANTETHEINE"/>
    <property type="match status" value="2"/>
</dbReference>
<dbReference type="SUPFAM" id="SSF56801">
    <property type="entry name" value="Acetyl-CoA synthetase-like"/>
    <property type="match status" value="2"/>
</dbReference>
<evidence type="ECO:0000313" key="11">
    <source>
        <dbReference type="EMBL" id="AJK46412.1"/>
    </source>
</evidence>
<dbReference type="GO" id="GO:0004315">
    <property type="term" value="F:3-oxoacyl-[acyl-carrier-protein] synthase activity"/>
    <property type="evidence" value="ECO:0007669"/>
    <property type="project" value="InterPro"/>
</dbReference>
<dbReference type="InterPro" id="IPR020806">
    <property type="entry name" value="PKS_PP-bd"/>
</dbReference>
<gene>
    <name evidence="11" type="ORF">BGL_1c19030</name>
</gene>
<comment type="cofactor">
    <cofactor evidence="1">
        <name>pantetheine 4'-phosphate</name>
        <dbReference type="ChEBI" id="CHEBI:47942"/>
    </cofactor>
</comment>
<dbReference type="Pfam" id="PF13193">
    <property type="entry name" value="AMP-binding_C"/>
    <property type="match status" value="2"/>
</dbReference>
<evidence type="ECO:0000259" key="10">
    <source>
        <dbReference type="PROSITE" id="PS52019"/>
    </source>
</evidence>
<dbReference type="RefSeq" id="WP_042624920.1">
    <property type="nucleotide sequence ID" value="NZ_CP002580.1"/>
</dbReference>
<dbReference type="Gene3D" id="3.30.559.10">
    <property type="entry name" value="Chloramphenicol acetyltransferase-like domain"/>
    <property type="match status" value="2"/>
</dbReference>
<dbReference type="Gene3D" id="3.30.70.3290">
    <property type="match status" value="1"/>
</dbReference>
<dbReference type="InterPro" id="IPR018201">
    <property type="entry name" value="Ketoacyl_synth_AS"/>
</dbReference>
<dbReference type="Pfam" id="PF02801">
    <property type="entry name" value="Ketoacyl-synt_C"/>
    <property type="match status" value="1"/>
</dbReference>
<dbReference type="GO" id="GO:0006633">
    <property type="term" value="P:fatty acid biosynthetic process"/>
    <property type="evidence" value="ECO:0007669"/>
    <property type="project" value="InterPro"/>
</dbReference>
<comment type="similarity">
    <text evidence="6">In the C-terminal section; belongs to the NRP synthetase family.</text>
</comment>
<keyword evidence="3" id="KW-0597">Phosphoprotein</keyword>
<dbReference type="InterPro" id="IPR020841">
    <property type="entry name" value="PKS_Beta-ketoAc_synthase_dom"/>
</dbReference>
<dbReference type="SUPFAM" id="SSF53474">
    <property type="entry name" value="alpha/beta-Hydrolases"/>
    <property type="match status" value="1"/>
</dbReference>
<dbReference type="InterPro" id="IPR000873">
    <property type="entry name" value="AMP-dep_synth/lig_dom"/>
</dbReference>
<dbReference type="Gene3D" id="3.30.559.30">
    <property type="entry name" value="Nonribosomal peptide synthetase, condensation domain"/>
    <property type="match status" value="2"/>
</dbReference>
<dbReference type="CDD" id="cd00833">
    <property type="entry name" value="PKS"/>
    <property type="match status" value="1"/>
</dbReference>
<dbReference type="Pfam" id="PF00550">
    <property type="entry name" value="PP-binding"/>
    <property type="match status" value="3"/>
</dbReference>
<dbReference type="SMART" id="SM00823">
    <property type="entry name" value="PKS_PP"/>
    <property type="match status" value="3"/>
</dbReference>
<dbReference type="InterPro" id="IPR001227">
    <property type="entry name" value="Ac_transferase_dom_sf"/>
</dbReference>
<evidence type="ECO:0000256" key="4">
    <source>
        <dbReference type="ARBA" id="ARBA00022679"/>
    </source>
</evidence>
<feature type="active site" description="Proton acceptor; for dehydratase activity" evidence="7">
    <location>
        <position position="3103"/>
    </location>
</feature>
<dbReference type="SMART" id="SM00827">
    <property type="entry name" value="PKS_AT"/>
    <property type="match status" value="1"/>
</dbReference>
<dbReference type="CDD" id="cd19531">
    <property type="entry name" value="LCL_NRPS-like"/>
    <property type="match status" value="2"/>
</dbReference>
<dbReference type="GO" id="GO:0031177">
    <property type="term" value="F:phosphopantetheine binding"/>
    <property type="evidence" value="ECO:0007669"/>
    <property type="project" value="InterPro"/>
</dbReference>
<dbReference type="InterPro" id="IPR042104">
    <property type="entry name" value="PKS_dehydratase_sf"/>
</dbReference>
<reference evidence="11 12" key="2">
    <citation type="journal article" date="2016" name="Appl. Microbiol. Biotechnol.">
        <title>Mutations improving production and secretion of extracellular lipase by Burkholderia glumae PG1.</title>
        <authorList>
            <person name="Knapp A."/>
            <person name="Voget S."/>
            <person name="Gao R."/>
            <person name="Zaburannyi N."/>
            <person name="Krysciak D."/>
            <person name="Breuer M."/>
            <person name="Hauer B."/>
            <person name="Streit W.R."/>
            <person name="Muller R."/>
            <person name="Daniel R."/>
            <person name="Jaeger K.E."/>
        </authorList>
    </citation>
    <scope>NUCLEOTIDE SEQUENCE [LARGE SCALE GENOMIC DNA]</scope>
    <source>
        <strain evidence="11 12">PG1</strain>
    </source>
</reference>
<dbReference type="PROSITE" id="PS00606">
    <property type="entry name" value="KS3_1"/>
    <property type="match status" value="1"/>
</dbReference>
<dbReference type="Pfam" id="PF08659">
    <property type="entry name" value="KR"/>
    <property type="match status" value="1"/>
</dbReference>
<dbReference type="SUPFAM" id="SSF53901">
    <property type="entry name" value="Thiolase-like"/>
    <property type="match status" value="1"/>
</dbReference>
<dbReference type="SUPFAM" id="SSF51735">
    <property type="entry name" value="NAD(P)-binding Rossmann-fold domains"/>
    <property type="match status" value="2"/>
</dbReference>
<evidence type="ECO:0000256" key="3">
    <source>
        <dbReference type="ARBA" id="ARBA00022553"/>
    </source>
</evidence>
<dbReference type="Pfam" id="PF21089">
    <property type="entry name" value="PKS_DH_N"/>
    <property type="match status" value="1"/>
</dbReference>
<dbReference type="InterPro" id="IPR001242">
    <property type="entry name" value="Condensation_dom"/>
</dbReference>
<dbReference type="InterPro" id="IPR006162">
    <property type="entry name" value="Ppantetheine_attach_site"/>
</dbReference>
<dbReference type="SMART" id="SM00826">
    <property type="entry name" value="PKS_DH"/>
    <property type="match status" value="1"/>
</dbReference>
<evidence type="ECO:0000313" key="12">
    <source>
        <dbReference type="Proteomes" id="UP000031838"/>
    </source>
</evidence>
<feature type="domain" description="Carrier" evidence="8">
    <location>
        <begin position="990"/>
        <end position="1065"/>
    </location>
</feature>
<dbReference type="InterPro" id="IPR057326">
    <property type="entry name" value="KR_dom"/>
</dbReference>
<dbReference type="PROSITE" id="PS52019">
    <property type="entry name" value="PKS_MFAS_DH"/>
    <property type="match status" value="1"/>
</dbReference>
<dbReference type="InterPro" id="IPR023213">
    <property type="entry name" value="CAT-like_dom_sf"/>
</dbReference>
<dbReference type="EMBL" id="CP002580">
    <property type="protein sequence ID" value="AJK46412.1"/>
    <property type="molecule type" value="Genomic_DNA"/>
</dbReference>
<dbReference type="PANTHER" id="PTHR45527:SF1">
    <property type="entry name" value="FATTY ACID SYNTHASE"/>
    <property type="match status" value="1"/>
</dbReference>
<evidence type="ECO:0000256" key="5">
    <source>
        <dbReference type="ARBA" id="ARBA00022737"/>
    </source>
</evidence>
<feature type="active site" description="Proton donor; for dehydratase activity" evidence="7">
    <location>
        <position position="3279"/>
    </location>
</feature>
<dbReference type="InterPro" id="IPR016039">
    <property type="entry name" value="Thiolase-like"/>
</dbReference>
<dbReference type="InterPro" id="IPR042099">
    <property type="entry name" value="ANL_N_sf"/>
</dbReference>
<keyword evidence="2" id="KW-0596">Phosphopantetheine</keyword>
<dbReference type="HOGENOM" id="CLU_000022_43_0_4"/>
<dbReference type="Gene3D" id="3.40.50.720">
    <property type="entry name" value="NAD(P)-binding Rossmann-like Domain"/>
    <property type="match status" value="1"/>
</dbReference>
<feature type="domain" description="PKS/mFAS DH" evidence="10">
    <location>
        <begin position="3064"/>
        <end position="3359"/>
    </location>
</feature>
<dbReference type="SUPFAM" id="SSF55048">
    <property type="entry name" value="Probable ACP-binding domain of malonyl-CoA ACP transacylase"/>
    <property type="match status" value="1"/>
</dbReference>
<dbReference type="InterPro" id="IPR025110">
    <property type="entry name" value="AMP-bd_C"/>
</dbReference>
<feature type="domain" description="Ketosynthase family 3 (KS3)" evidence="9">
    <location>
        <begin position="2176"/>
        <end position="2606"/>
    </location>
</feature>
<dbReference type="InterPro" id="IPR014030">
    <property type="entry name" value="Ketoacyl_synth_N"/>
</dbReference>
<dbReference type="SUPFAM" id="SSF52777">
    <property type="entry name" value="CoA-dependent acyltransferases"/>
    <property type="match status" value="4"/>
</dbReference>
<keyword evidence="12" id="KW-1185">Reference proteome</keyword>
<dbReference type="GO" id="GO:0043041">
    <property type="term" value="P:amino acid activation for nonribosomal peptide biosynthetic process"/>
    <property type="evidence" value="ECO:0007669"/>
    <property type="project" value="TreeGrafter"/>
</dbReference>
<dbReference type="Pfam" id="PF00109">
    <property type="entry name" value="ketoacyl-synt"/>
    <property type="match status" value="1"/>
</dbReference>
<dbReference type="SUPFAM" id="SSF47336">
    <property type="entry name" value="ACP-like"/>
    <property type="match status" value="3"/>
</dbReference>
<dbReference type="InterPro" id="IPR016035">
    <property type="entry name" value="Acyl_Trfase/lysoPLipase"/>
</dbReference>